<dbReference type="OrthoDB" id="5879886at2"/>
<comment type="caution">
    <text evidence="2">The sequence shown here is derived from an EMBL/GenBank/DDBJ whole genome shotgun (WGS) entry which is preliminary data.</text>
</comment>
<sequence length="129" mass="14439">MQKIKVISLIALGAIIAIAASEFLKPELELDKQVFEIPISKTVSVEGFRNNSGGATVGFRYYYYVTDANQERQKPFLVTDSQKLDIKVNSDTSFSVSVDSNIYQFTNMVWVDDGEQLTALDISLEAHRP</sequence>
<dbReference type="EMBL" id="AFWH01000011">
    <property type="protein sequence ID" value="EGU52800.1"/>
    <property type="molecule type" value="Genomic_DNA"/>
</dbReference>
<reference evidence="1 4" key="1">
    <citation type="submission" date="2009-10" db="EMBL/GenBank/DDBJ databases">
        <authorList>
            <consortium name="Los Alamos National Laboratory (LANL)"/>
            <consortium name="National Microbial Pathogen Data Resource (NMPDR)"/>
            <person name="Munk A.C."/>
            <person name="Chertkov O."/>
            <person name="Tapia R."/>
            <person name="Green L."/>
            <person name="Rogers Y."/>
            <person name="Detter J.C."/>
            <person name="Bruce D."/>
            <person name="Brettin T.S."/>
            <person name="Colwell R.R."/>
            <person name="Huq A."/>
            <person name="Grim C.J."/>
            <person name="Hasan N.A."/>
            <person name="Bartels D."/>
            <person name="Vonstein V."/>
        </authorList>
    </citation>
    <scope>NUCLEOTIDE SEQUENCE [LARGE SCALE GENOMIC DNA]</scope>
    <source>
        <strain evidence="1 4">CIP 102891</strain>
    </source>
</reference>
<dbReference type="Proteomes" id="UP000002817">
    <property type="component" value="Unassembled WGS sequence"/>
</dbReference>
<evidence type="ECO:0000313" key="3">
    <source>
        <dbReference type="Proteomes" id="UP000002817"/>
    </source>
</evidence>
<evidence type="ECO:0000313" key="1">
    <source>
        <dbReference type="EMBL" id="EEX94056.1"/>
    </source>
</evidence>
<accession>C9QFM0</accession>
<proteinExistence type="predicted"/>
<name>C9QFM0_VIBOR</name>
<protein>
    <submittedName>
        <fullName evidence="2">Uncharacterized protein</fullName>
    </submittedName>
</protein>
<reference evidence="2 3" key="3">
    <citation type="journal article" date="2012" name="Int. J. Syst. Evol. Microbiol.">
        <title>Vibrio caribbeanicus sp. nov., isolated from the marine sponge Scleritoderma cyanea.</title>
        <authorList>
            <person name="Hoffmann M."/>
            <person name="Monday S.R."/>
            <person name="Allard M.W."/>
            <person name="Strain E.A."/>
            <person name="Whittaker P."/>
            <person name="Naum M."/>
            <person name="McCarthy P.J."/>
            <person name="Lopez J.V."/>
            <person name="Fischer M."/>
            <person name="Brown E.W."/>
        </authorList>
    </citation>
    <scope>NUCLEOTIDE SEQUENCE [LARGE SCALE GENOMIC DNA]</scope>
    <source>
        <strain evidence="2">CIP 102891</strain>
        <strain evidence="3">CIP 102891 / ATCC 33934</strain>
    </source>
</reference>
<keyword evidence="4" id="KW-1185">Reference proteome</keyword>
<dbReference type="PATRIC" id="fig|675816.5.peg.750"/>
<dbReference type="Proteomes" id="UP000003515">
    <property type="component" value="Unassembled WGS sequence"/>
</dbReference>
<evidence type="ECO:0000313" key="4">
    <source>
        <dbReference type="Proteomes" id="UP000003515"/>
    </source>
</evidence>
<dbReference type="EMBL" id="ACZV01000004">
    <property type="protein sequence ID" value="EEX94056.1"/>
    <property type="molecule type" value="Genomic_DNA"/>
</dbReference>
<gene>
    <name evidence="1" type="ORF">VIA_001214</name>
    <name evidence="2" type="ORF">VIOR3934_08396</name>
</gene>
<dbReference type="STRING" id="675816.VIA_001214"/>
<dbReference type="RefSeq" id="WP_004411777.1">
    <property type="nucleotide sequence ID" value="NZ_ACZV01000004.1"/>
</dbReference>
<dbReference type="AlphaFoldDB" id="C9QFM0"/>
<evidence type="ECO:0000313" key="2">
    <source>
        <dbReference type="EMBL" id="EGU52800.1"/>
    </source>
</evidence>
<organism evidence="2 3">
    <name type="scientific">Vibrio orientalis CIP 102891 = ATCC 33934</name>
    <dbReference type="NCBI Taxonomy" id="675816"/>
    <lineage>
        <taxon>Bacteria</taxon>
        <taxon>Pseudomonadati</taxon>
        <taxon>Pseudomonadota</taxon>
        <taxon>Gammaproteobacteria</taxon>
        <taxon>Vibrionales</taxon>
        <taxon>Vibrionaceae</taxon>
        <taxon>Vibrio</taxon>
        <taxon>Vibrio oreintalis group</taxon>
    </lineage>
</organism>
<reference evidence="2" key="2">
    <citation type="submission" date="2011-08" db="EMBL/GenBank/DDBJ databases">
        <authorList>
            <person name="Hoffman M."/>
            <person name="Strain E.A."/>
            <person name="Brown E."/>
            <person name="Allard M.W."/>
        </authorList>
    </citation>
    <scope>NUCLEOTIDE SEQUENCE</scope>
    <source>
        <strain evidence="2">CIP 102891</strain>
    </source>
</reference>